<name>A0A368ZPY0_9FLAO</name>
<sequence>MKIEEKSAQNYIALLRGINVGGHRKIAMAELRSLLSEAGFTKVKTYIQTGNVGFQAKAQDKLVLKARLEKLIRKGFGLDVPVVVLTQQELKVIFDENPYKAEDQKQNYFVLLSAVPREEDVLEASKKTYSHDVYSIHGQCIYLYCPQGYGQTKFNLSYFEKKLHVNATGRNYNTIVKLLSLSDI</sequence>
<dbReference type="InterPro" id="IPR012545">
    <property type="entry name" value="DUF1697"/>
</dbReference>
<dbReference type="Pfam" id="PF08002">
    <property type="entry name" value="DUF1697"/>
    <property type="match status" value="1"/>
</dbReference>
<reference evidence="1 2" key="1">
    <citation type="submission" date="2018-07" db="EMBL/GenBank/DDBJ databases">
        <title>Genomic Encyclopedia of Type Strains, Phase III (KMG-III): the genomes of soil and plant-associated and newly described type strains.</title>
        <authorList>
            <person name="Whitman W."/>
        </authorList>
    </citation>
    <scope>NUCLEOTIDE SEQUENCE [LARGE SCALE GENOMIC DNA]</scope>
    <source>
        <strain evidence="1 2">CECT 7958</strain>
    </source>
</reference>
<organism evidence="1 2">
    <name type="scientific">Winogradskyella arenosi</name>
    <dbReference type="NCBI Taxonomy" id="533325"/>
    <lineage>
        <taxon>Bacteria</taxon>
        <taxon>Pseudomonadati</taxon>
        <taxon>Bacteroidota</taxon>
        <taxon>Flavobacteriia</taxon>
        <taxon>Flavobacteriales</taxon>
        <taxon>Flavobacteriaceae</taxon>
        <taxon>Winogradskyella</taxon>
    </lineage>
</organism>
<evidence type="ECO:0000313" key="1">
    <source>
        <dbReference type="EMBL" id="RCW93973.1"/>
    </source>
</evidence>
<dbReference type="Gene3D" id="3.30.70.1280">
    <property type="entry name" value="SP0830-like domains"/>
    <property type="match status" value="1"/>
</dbReference>
<keyword evidence="2" id="KW-1185">Reference proteome</keyword>
<dbReference type="PIRSF" id="PIRSF008502">
    <property type="entry name" value="UCP008502"/>
    <property type="match status" value="1"/>
</dbReference>
<dbReference type="PANTHER" id="PTHR36439:SF1">
    <property type="entry name" value="DUF1697 DOMAIN-CONTAINING PROTEIN"/>
    <property type="match status" value="1"/>
</dbReference>
<dbReference type="OrthoDB" id="9806494at2"/>
<proteinExistence type="predicted"/>
<protein>
    <submittedName>
        <fullName evidence="1">Uncharacterized protein (DUF1697 family)</fullName>
    </submittedName>
</protein>
<dbReference type="SUPFAM" id="SSF160379">
    <property type="entry name" value="SP0830-like"/>
    <property type="match status" value="1"/>
</dbReference>
<evidence type="ECO:0000313" key="2">
    <source>
        <dbReference type="Proteomes" id="UP000253436"/>
    </source>
</evidence>
<dbReference type="RefSeq" id="WP_114308453.1">
    <property type="nucleotide sequence ID" value="NZ_QPJO01000001.1"/>
</dbReference>
<gene>
    <name evidence="1" type="ORF">DFQ08_101774</name>
</gene>
<dbReference type="Proteomes" id="UP000253436">
    <property type="component" value="Unassembled WGS sequence"/>
</dbReference>
<dbReference type="PANTHER" id="PTHR36439">
    <property type="entry name" value="BLL4334 PROTEIN"/>
    <property type="match status" value="1"/>
</dbReference>
<accession>A0A368ZPY0</accession>
<comment type="caution">
    <text evidence="1">The sequence shown here is derived from an EMBL/GenBank/DDBJ whole genome shotgun (WGS) entry which is preliminary data.</text>
</comment>
<dbReference type="AlphaFoldDB" id="A0A368ZPY0"/>
<dbReference type="EMBL" id="QPJO01000001">
    <property type="protein sequence ID" value="RCW93973.1"/>
    <property type="molecule type" value="Genomic_DNA"/>
</dbReference>